<evidence type="ECO:0000313" key="1">
    <source>
        <dbReference type="EMBL" id="GCF08652.1"/>
    </source>
</evidence>
<keyword evidence="2" id="KW-1185">Reference proteome</keyword>
<name>A0A5A5TB48_9CHLR</name>
<dbReference type="Proteomes" id="UP000322530">
    <property type="component" value="Unassembled WGS sequence"/>
</dbReference>
<proteinExistence type="predicted"/>
<reference evidence="1 2" key="1">
    <citation type="submission" date="2019-01" db="EMBL/GenBank/DDBJ databases">
        <title>Draft genome sequence of Dictyobacter sp. Uno17.</title>
        <authorList>
            <person name="Wang C.M."/>
            <person name="Zheng Y."/>
            <person name="Sakai Y."/>
            <person name="Abe K."/>
            <person name="Yokota A."/>
            <person name="Yabe S."/>
        </authorList>
    </citation>
    <scope>NUCLEOTIDE SEQUENCE [LARGE SCALE GENOMIC DNA]</scope>
    <source>
        <strain evidence="1 2">Uno17</strain>
    </source>
</reference>
<comment type="caution">
    <text evidence="1">The sequence shown here is derived from an EMBL/GenBank/DDBJ whole genome shotgun (WGS) entry which is preliminary data.</text>
</comment>
<dbReference type="RefSeq" id="WP_268907038.1">
    <property type="nucleotide sequence ID" value="NZ_BIXY01000028.1"/>
</dbReference>
<accession>A0A5A5TB48</accession>
<protein>
    <submittedName>
        <fullName evidence="1">Uncharacterized protein</fullName>
    </submittedName>
</protein>
<dbReference type="EMBL" id="BIXY01000028">
    <property type="protein sequence ID" value="GCF08652.1"/>
    <property type="molecule type" value="Genomic_DNA"/>
</dbReference>
<dbReference type="AlphaFoldDB" id="A0A5A5TB48"/>
<organism evidence="1 2">
    <name type="scientific">Dictyobacter arantiisoli</name>
    <dbReference type="NCBI Taxonomy" id="2014874"/>
    <lineage>
        <taxon>Bacteria</taxon>
        <taxon>Bacillati</taxon>
        <taxon>Chloroflexota</taxon>
        <taxon>Ktedonobacteria</taxon>
        <taxon>Ktedonobacterales</taxon>
        <taxon>Dictyobacteraceae</taxon>
        <taxon>Dictyobacter</taxon>
    </lineage>
</organism>
<sequence>MHRSFEQIAAAGGGQFASIGDEASLMEKIQALLTSQLVETP</sequence>
<gene>
    <name evidence="1" type="ORF">KDI_22160</name>
</gene>
<evidence type="ECO:0000313" key="2">
    <source>
        <dbReference type="Proteomes" id="UP000322530"/>
    </source>
</evidence>